<sequence>MKSSVIVSACAFTLAIASPHSLEARQGVITTAICQANAATTPARPFSDFFPTADEIGTIVGPVLKALIGEKNLEEIDAIADTLCINSQQEPAGNRGICQEFLNHLNNLAVALLPQQRATSYRCLLNLICVAPSGVPTAGTCQTLLRGVDCIANRIIQAKDLECQASV</sequence>
<dbReference type="Proteomes" id="UP000606974">
    <property type="component" value="Unassembled WGS sequence"/>
</dbReference>
<dbReference type="EMBL" id="JAACFV010000113">
    <property type="protein sequence ID" value="KAF7505306.1"/>
    <property type="molecule type" value="Genomic_DNA"/>
</dbReference>
<name>A0A8H7ADV7_9EURO</name>
<proteinExistence type="predicted"/>
<keyword evidence="3" id="KW-1185">Reference proteome</keyword>
<keyword evidence="1" id="KW-0732">Signal</keyword>
<feature type="signal peptide" evidence="1">
    <location>
        <begin position="1"/>
        <end position="17"/>
    </location>
</feature>
<evidence type="ECO:0000256" key="1">
    <source>
        <dbReference type="SAM" id="SignalP"/>
    </source>
</evidence>
<evidence type="ECO:0000313" key="3">
    <source>
        <dbReference type="Proteomes" id="UP000606974"/>
    </source>
</evidence>
<accession>A0A8H7ADV7</accession>
<dbReference type="AlphaFoldDB" id="A0A8H7ADV7"/>
<comment type="caution">
    <text evidence="2">The sequence shown here is derived from an EMBL/GenBank/DDBJ whole genome shotgun (WGS) entry which is preliminary data.</text>
</comment>
<feature type="chain" id="PRO_5034857041" evidence="1">
    <location>
        <begin position="18"/>
        <end position="167"/>
    </location>
</feature>
<gene>
    <name evidence="2" type="ORF">GJ744_001093</name>
</gene>
<reference evidence="2" key="1">
    <citation type="submission" date="2020-02" db="EMBL/GenBank/DDBJ databases">
        <authorList>
            <person name="Palmer J.M."/>
        </authorList>
    </citation>
    <scope>NUCLEOTIDE SEQUENCE</scope>
    <source>
        <strain evidence="2">EPUS1.4</strain>
        <tissue evidence="2">Thallus</tissue>
    </source>
</reference>
<dbReference type="OrthoDB" id="5208036at2759"/>
<evidence type="ECO:0000313" key="2">
    <source>
        <dbReference type="EMBL" id="KAF7505306.1"/>
    </source>
</evidence>
<organism evidence="2 3">
    <name type="scientific">Endocarpon pusillum</name>
    <dbReference type="NCBI Taxonomy" id="364733"/>
    <lineage>
        <taxon>Eukaryota</taxon>
        <taxon>Fungi</taxon>
        <taxon>Dikarya</taxon>
        <taxon>Ascomycota</taxon>
        <taxon>Pezizomycotina</taxon>
        <taxon>Eurotiomycetes</taxon>
        <taxon>Chaetothyriomycetidae</taxon>
        <taxon>Verrucariales</taxon>
        <taxon>Verrucariaceae</taxon>
        <taxon>Endocarpon</taxon>
    </lineage>
</organism>
<protein>
    <submittedName>
        <fullName evidence="2">Uncharacterized protein</fullName>
    </submittedName>
</protein>